<evidence type="ECO:0000313" key="3">
    <source>
        <dbReference type="Proteomes" id="UP001347796"/>
    </source>
</evidence>
<proteinExistence type="predicted"/>
<dbReference type="AlphaFoldDB" id="A0AAN8GE29"/>
<organism evidence="2 3">
    <name type="scientific">Patella caerulea</name>
    <name type="common">Rayed Mediterranean limpet</name>
    <dbReference type="NCBI Taxonomy" id="87958"/>
    <lineage>
        <taxon>Eukaryota</taxon>
        <taxon>Metazoa</taxon>
        <taxon>Spiralia</taxon>
        <taxon>Lophotrochozoa</taxon>
        <taxon>Mollusca</taxon>
        <taxon>Gastropoda</taxon>
        <taxon>Patellogastropoda</taxon>
        <taxon>Patelloidea</taxon>
        <taxon>Patellidae</taxon>
        <taxon>Patella</taxon>
    </lineage>
</organism>
<name>A0AAN8GE29_PATCE</name>
<protein>
    <submittedName>
        <fullName evidence="2">Uncharacterized protein</fullName>
    </submittedName>
</protein>
<feature type="region of interest" description="Disordered" evidence="1">
    <location>
        <begin position="51"/>
        <end position="71"/>
    </location>
</feature>
<sequence length="103" mass="11550">MKYFPSTVTTKEIPVVNLSPGDNLSDGTLQENQIDIPMSFPNDVCDVNKTSVSTPNGGISETNPTTCTRPTHARQKPFRYWDSDHAIYDTSSSSNDEEFYRIE</sequence>
<dbReference type="Proteomes" id="UP001347796">
    <property type="component" value="Unassembled WGS sequence"/>
</dbReference>
<accession>A0AAN8GE29</accession>
<dbReference type="EMBL" id="JAZGQO010000015">
    <property type="protein sequence ID" value="KAK6169386.1"/>
    <property type="molecule type" value="Genomic_DNA"/>
</dbReference>
<evidence type="ECO:0000256" key="1">
    <source>
        <dbReference type="SAM" id="MobiDB-lite"/>
    </source>
</evidence>
<feature type="compositionally biased region" description="Polar residues" evidence="1">
    <location>
        <begin position="51"/>
        <end position="69"/>
    </location>
</feature>
<gene>
    <name evidence="2" type="ORF">SNE40_020452</name>
</gene>
<comment type="caution">
    <text evidence="2">The sequence shown here is derived from an EMBL/GenBank/DDBJ whole genome shotgun (WGS) entry which is preliminary data.</text>
</comment>
<reference evidence="2 3" key="1">
    <citation type="submission" date="2024-01" db="EMBL/GenBank/DDBJ databases">
        <title>The genome of the rayed Mediterranean limpet Patella caerulea (Linnaeus, 1758).</title>
        <authorList>
            <person name="Anh-Thu Weber A."/>
            <person name="Halstead-Nussloch G."/>
        </authorList>
    </citation>
    <scope>NUCLEOTIDE SEQUENCE [LARGE SCALE GENOMIC DNA]</scope>
    <source>
        <strain evidence="2">AATW-2023a</strain>
        <tissue evidence="2">Whole specimen</tissue>
    </source>
</reference>
<evidence type="ECO:0000313" key="2">
    <source>
        <dbReference type="EMBL" id="KAK6169386.1"/>
    </source>
</evidence>
<keyword evidence="3" id="KW-1185">Reference proteome</keyword>